<keyword evidence="2" id="KW-1185">Reference proteome</keyword>
<organism evidence="1 2">
    <name type="scientific">Cichorium intybus</name>
    <name type="common">Chicory</name>
    <dbReference type="NCBI Taxonomy" id="13427"/>
    <lineage>
        <taxon>Eukaryota</taxon>
        <taxon>Viridiplantae</taxon>
        <taxon>Streptophyta</taxon>
        <taxon>Embryophyta</taxon>
        <taxon>Tracheophyta</taxon>
        <taxon>Spermatophyta</taxon>
        <taxon>Magnoliopsida</taxon>
        <taxon>eudicotyledons</taxon>
        <taxon>Gunneridae</taxon>
        <taxon>Pentapetalae</taxon>
        <taxon>asterids</taxon>
        <taxon>campanulids</taxon>
        <taxon>Asterales</taxon>
        <taxon>Asteraceae</taxon>
        <taxon>Cichorioideae</taxon>
        <taxon>Cichorieae</taxon>
        <taxon>Cichoriinae</taxon>
        <taxon>Cichorium</taxon>
    </lineage>
</organism>
<gene>
    <name evidence="1" type="ORF">L2E82_05978</name>
</gene>
<accession>A0ACB9H9W4</accession>
<reference evidence="1 2" key="2">
    <citation type="journal article" date="2022" name="Mol. Ecol. Resour.">
        <title>The genomes of chicory, endive, great burdock and yacon provide insights into Asteraceae paleo-polyploidization history and plant inulin production.</title>
        <authorList>
            <person name="Fan W."/>
            <person name="Wang S."/>
            <person name="Wang H."/>
            <person name="Wang A."/>
            <person name="Jiang F."/>
            <person name="Liu H."/>
            <person name="Zhao H."/>
            <person name="Xu D."/>
            <person name="Zhang Y."/>
        </authorList>
    </citation>
    <scope>NUCLEOTIDE SEQUENCE [LARGE SCALE GENOMIC DNA]</scope>
    <source>
        <strain evidence="2">cv. Punajuju</strain>
        <tissue evidence="1">Leaves</tissue>
    </source>
</reference>
<dbReference type="EMBL" id="CM042009">
    <property type="protein sequence ID" value="KAI3792108.1"/>
    <property type="molecule type" value="Genomic_DNA"/>
</dbReference>
<sequence>MFMNESEIVLCKSNPLSSDEFKTLRERIDEMYQVNLNLDKLLAIRYAKKGGDFIRWTGYPIGIKVKDVYDVFNHLKFTILAHRYEHKNVVGDSASLDRDIKWPSRWDAYLKMEGAKVHWFSILNSLMVITFLAGVVPVIFLRITRRDLAHYEELDEAQTQMNEDDDGSLFVSHAFKPPNHGELLCVMVAGGCRILGMAGSTIFFAALGFMSPASRGPHPGSGSGSGSS</sequence>
<name>A0ACB9H9W4_CICIN</name>
<protein>
    <submittedName>
        <fullName evidence="1">Uncharacterized protein</fullName>
    </submittedName>
</protein>
<evidence type="ECO:0000313" key="1">
    <source>
        <dbReference type="EMBL" id="KAI3792108.1"/>
    </source>
</evidence>
<comment type="caution">
    <text evidence="1">The sequence shown here is derived from an EMBL/GenBank/DDBJ whole genome shotgun (WGS) entry which is preliminary data.</text>
</comment>
<proteinExistence type="predicted"/>
<evidence type="ECO:0000313" key="2">
    <source>
        <dbReference type="Proteomes" id="UP001055811"/>
    </source>
</evidence>
<reference evidence="2" key="1">
    <citation type="journal article" date="2022" name="Mol. Ecol. Resour.">
        <title>The genomes of chicory, endive, great burdock and yacon provide insights into Asteraceae palaeo-polyploidization history and plant inulin production.</title>
        <authorList>
            <person name="Fan W."/>
            <person name="Wang S."/>
            <person name="Wang H."/>
            <person name="Wang A."/>
            <person name="Jiang F."/>
            <person name="Liu H."/>
            <person name="Zhao H."/>
            <person name="Xu D."/>
            <person name="Zhang Y."/>
        </authorList>
    </citation>
    <scope>NUCLEOTIDE SEQUENCE [LARGE SCALE GENOMIC DNA]</scope>
    <source>
        <strain evidence="2">cv. Punajuju</strain>
    </source>
</reference>
<dbReference type="Proteomes" id="UP001055811">
    <property type="component" value="Linkage Group LG01"/>
</dbReference>